<evidence type="ECO:0000313" key="2">
    <source>
        <dbReference type="EMBL" id="OGG58869.1"/>
    </source>
</evidence>
<evidence type="ECO:0000313" key="3">
    <source>
        <dbReference type="Proteomes" id="UP000176377"/>
    </source>
</evidence>
<dbReference type="GO" id="GO:0008757">
    <property type="term" value="F:S-adenosylmethionine-dependent methyltransferase activity"/>
    <property type="evidence" value="ECO:0007669"/>
    <property type="project" value="InterPro"/>
</dbReference>
<evidence type="ECO:0000259" key="1">
    <source>
        <dbReference type="Pfam" id="PF08241"/>
    </source>
</evidence>
<organism evidence="2 3">
    <name type="scientific">Candidatus Kaiserbacteria bacterium RIFCSPHIGHO2_01_FULL_56_24</name>
    <dbReference type="NCBI Taxonomy" id="1798487"/>
    <lineage>
        <taxon>Bacteria</taxon>
        <taxon>Candidatus Kaiseribacteriota</taxon>
    </lineage>
</organism>
<sequence length="218" mass="24936">MYFYQVDRVNLTHKVKEYAHFITGRTLDVGAGENQRYSFPSSKYVRMNTDMNQDVPGGAKTDVVGRAEDIPVPDASFNSIICTQTLVDVFDLQKAFGEFTRVLKPGGMLLVTTPFMLDRQDSEYQYWHMTDHALRRLSVENGFEVVALEGCGGFWSGMVQLISRYLLRRFKLKKRRWARLASAIIGRIGTLAIYLDTHSKNEAGKHFTDNWILVARKV</sequence>
<dbReference type="SUPFAM" id="SSF53335">
    <property type="entry name" value="S-adenosyl-L-methionine-dependent methyltransferases"/>
    <property type="match status" value="1"/>
</dbReference>
<gene>
    <name evidence="2" type="ORF">A2765_00620</name>
</gene>
<accession>A0A1F6DBS4</accession>
<reference evidence="2 3" key="1">
    <citation type="journal article" date="2016" name="Nat. Commun.">
        <title>Thousands of microbial genomes shed light on interconnected biogeochemical processes in an aquifer system.</title>
        <authorList>
            <person name="Anantharaman K."/>
            <person name="Brown C.T."/>
            <person name="Hug L.A."/>
            <person name="Sharon I."/>
            <person name="Castelle C.J."/>
            <person name="Probst A.J."/>
            <person name="Thomas B.C."/>
            <person name="Singh A."/>
            <person name="Wilkins M.J."/>
            <person name="Karaoz U."/>
            <person name="Brodie E.L."/>
            <person name="Williams K.H."/>
            <person name="Hubbard S.S."/>
            <person name="Banfield J.F."/>
        </authorList>
    </citation>
    <scope>NUCLEOTIDE SEQUENCE [LARGE SCALE GENOMIC DNA]</scope>
</reference>
<dbReference type="InterPro" id="IPR029063">
    <property type="entry name" value="SAM-dependent_MTases_sf"/>
</dbReference>
<dbReference type="Gene3D" id="3.40.50.150">
    <property type="entry name" value="Vaccinia Virus protein VP39"/>
    <property type="match status" value="1"/>
</dbReference>
<name>A0A1F6DBS4_9BACT</name>
<proteinExistence type="predicted"/>
<dbReference type="InterPro" id="IPR013216">
    <property type="entry name" value="Methyltransf_11"/>
</dbReference>
<protein>
    <recommendedName>
        <fullName evidence="1">Methyltransferase type 11 domain-containing protein</fullName>
    </recommendedName>
</protein>
<dbReference type="EMBL" id="MFLA01000026">
    <property type="protein sequence ID" value="OGG58869.1"/>
    <property type="molecule type" value="Genomic_DNA"/>
</dbReference>
<dbReference type="Proteomes" id="UP000176377">
    <property type="component" value="Unassembled WGS sequence"/>
</dbReference>
<comment type="caution">
    <text evidence="2">The sequence shown here is derived from an EMBL/GenBank/DDBJ whole genome shotgun (WGS) entry which is preliminary data.</text>
</comment>
<dbReference type="AlphaFoldDB" id="A0A1F6DBS4"/>
<dbReference type="Pfam" id="PF08241">
    <property type="entry name" value="Methyltransf_11"/>
    <property type="match status" value="1"/>
</dbReference>
<feature type="domain" description="Methyltransferase type 11" evidence="1">
    <location>
        <begin position="63"/>
        <end position="110"/>
    </location>
</feature>